<sequence>MAKYPTPMSIAPRIPHHSNCPDIFERHWMKLIGVVTVVGVALCVWVLCIPADEQISEALLRDANSLLHAFRELVRRGSTPADRAALATYLARFDIKYRGQRVNREAAKKRNEINGELRAFCANHHNDIIPGEQEEQERYFRYDGEESPDANLYHDERKRLRRRVFRIRKPVMVFAKHQLATVVKRNRRKLFIAKQLAWAENRKRRRFQNLGNANGVVSRSLPFIRDIIGQGLSMCAVKGCKRHPLHGKGLKYSPKSRGRRTKIKVRRLHRALQYVRTGHESSGDNSIRIDPKLLRKFEKAVVDHENKRYRLNQVSKRRGRRKKHVYRRL</sequence>
<organism evidence="1">
    <name type="scientific">Spongospora subterranea</name>
    <dbReference type="NCBI Taxonomy" id="70186"/>
    <lineage>
        <taxon>Eukaryota</taxon>
        <taxon>Sar</taxon>
        <taxon>Rhizaria</taxon>
        <taxon>Endomyxa</taxon>
        <taxon>Phytomyxea</taxon>
        <taxon>Plasmodiophorida</taxon>
        <taxon>Plasmodiophoridae</taxon>
        <taxon>Spongospora</taxon>
    </lineage>
</organism>
<evidence type="ECO:0000313" key="1">
    <source>
        <dbReference type="EMBL" id="CRZ09107.1"/>
    </source>
</evidence>
<reference evidence="1" key="1">
    <citation type="submission" date="2015-04" db="EMBL/GenBank/DDBJ databases">
        <title>The genome sequence of the plant pathogenic Rhizarian Plasmodiophora brassicae reveals insights in its biotrophic life cycle and the origin of chitin synthesis.</title>
        <authorList>
            <person name="Schwelm A."/>
            <person name="Fogelqvist J."/>
            <person name="Knaust A."/>
            <person name="Julke S."/>
            <person name="Lilja T."/>
            <person name="Dhandapani V."/>
            <person name="Bonilla-Rosso G."/>
            <person name="Karlsson M."/>
            <person name="Shevchenko A."/>
            <person name="Choi S.R."/>
            <person name="Kim H.G."/>
            <person name="Park J.Y."/>
            <person name="Lim Y.P."/>
            <person name="Ludwig-Muller J."/>
            <person name="Dixelius C."/>
        </authorList>
    </citation>
    <scope>NUCLEOTIDE SEQUENCE</scope>
    <source>
        <tissue evidence="1">Potato root galls</tissue>
    </source>
</reference>
<dbReference type="EMBL" id="HACM01008665">
    <property type="protein sequence ID" value="CRZ09107.1"/>
    <property type="molecule type" value="Transcribed_RNA"/>
</dbReference>
<accession>A0A0H5R5P8</accession>
<dbReference type="AlphaFoldDB" id="A0A0H5R5P8"/>
<protein>
    <submittedName>
        <fullName evidence="1">Uncharacterized protein</fullName>
    </submittedName>
</protein>
<name>A0A0H5R5P8_9EUKA</name>
<proteinExistence type="predicted"/>